<dbReference type="EMBL" id="JAPXIC010000080">
    <property type="protein sequence ID" value="MCZ4719913.1"/>
    <property type="molecule type" value="Genomic_DNA"/>
</dbReference>
<dbReference type="SUPFAM" id="SSF56112">
    <property type="entry name" value="Protein kinase-like (PK-like)"/>
    <property type="match status" value="1"/>
</dbReference>
<organism evidence="2 3">
    <name type="scientific">Legionella pneumophila</name>
    <dbReference type="NCBI Taxonomy" id="446"/>
    <lineage>
        <taxon>Bacteria</taxon>
        <taxon>Pseudomonadati</taxon>
        <taxon>Pseudomonadota</taxon>
        <taxon>Gammaproteobacteria</taxon>
        <taxon>Legionellales</taxon>
        <taxon>Legionellaceae</taxon>
        <taxon>Legionella</taxon>
    </lineage>
</organism>
<dbReference type="AlphaFoldDB" id="A0AAP3HEF6"/>
<name>A0AAP3HEF6_LEGPN</name>
<gene>
    <name evidence="2" type="ORF">O6C86_11910</name>
</gene>
<dbReference type="Pfam" id="PF01636">
    <property type="entry name" value="APH"/>
    <property type="match status" value="1"/>
</dbReference>
<comment type="caution">
    <text evidence="2">The sequence shown here is derived from an EMBL/GenBank/DDBJ whole genome shotgun (WGS) entry which is preliminary data.</text>
</comment>
<dbReference type="InterPro" id="IPR011009">
    <property type="entry name" value="Kinase-like_dom_sf"/>
</dbReference>
<dbReference type="RefSeq" id="WP_061722697.1">
    <property type="nucleotide sequence ID" value="NZ_CP114576.1"/>
</dbReference>
<dbReference type="Proteomes" id="UP001071279">
    <property type="component" value="Unassembled WGS sequence"/>
</dbReference>
<proteinExistence type="predicted"/>
<evidence type="ECO:0000313" key="2">
    <source>
        <dbReference type="EMBL" id="MCZ4719913.1"/>
    </source>
</evidence>
<reference evidence="2" key="1">
    <citation type="submission" date="2022-12" db="EMBL/GenBank/DDBJ databases">
        <title>Comparative genomics of Legionella pneumophila isolates from the West Bank and Germany support molecular epidemiology of Legionnaires disease.</title>
        <authorList>
            <person name="Zayed A.R."/>
            <person name="Bitar D.M."/>
            <person name="Steinert M."/>
            <person name="Lueck C."/>
            <person name="Brettar I."/>
            <person name="Hoefle M.G."/>
            <person name="Bunk B."/>
        </authorList>
    </citation>
    <scope>NUCLEOTIDE SEQUENCE</scope>
    <source>
        <strain evidence="2">H23</strain>
    </source>
</reference>
<accession>A0AAP3HEF6</accession>
<protein>
    <submittedName>
        <fullName evidence="2">Phosphotransferase</fullName>
    </submittedName>
</protein>
<dbReference type="InterPro" id="IPR002575">
    <property type="entry name" value="Aminoglycoside_PTrfase"/>
</dbReference>
<feature type="domain" description="Aminoglycoside phosphotransferase" evidence="1">
    <location>
        <begin position="131"/>
        <end position="235"/>
    </location>
</feature>
<evidence type="ECO:0000259" key="1">
    <source>
        <dbReference type="Pfam" id="PF01636"/>
    </source>
</evidence>
<sequence length="322" mass="36780">MKTPHIEWALSSLNDSGYQLETLIPEIILDTAWSEVCRFQTNLGFVYLKTVPSALSLEANVIQLLQKQFNASVPHIIAHNQELHCFLMQDAGIPLHEVFKQEFKPNLLIDTMYHYTMLQINSAAKISLFLDLGVPDWRLPQLPRLYHQLMNEEELLIGDGLTQGELKQLKSLASKLQILCDQLANFKVPDTFGHADFHDKNILANLSTHQTTLIDLGEVVITHPFFSFVNCLYRATEHLNLSDTQYKELQEDCFKNWLSIESSAHLFEIIAIINQCWTIHAVLGEYRLIKSITSTAAESLCRQGRFSSKLRTWIEQATAIRG</sequence>
<evidence type="ECO:0000313" key="3">
    <source>
        <dbReference type="Proteomes" id="UP001071279"/>
    </source>
</evidence>